<dbReference type="FunFam" id="3.30.1390.20:FF:000003">
    <property type="entry name" value="60S ribosomal protein L7"/>
    <property type="match status" value="1"/>
</dbReference>
<dbReference type="Pfam" id="PF08079">
    <property type="entry name" value="Ribosomal_L30_N"/>
    <property type="match status" value="1"/>
</dbReference>
<evidence type="ECO:0000256" key="2">
    <source>
        <dbReference type="ARBA" id="ARBA00022980"/>
    </source>
</evidence>
<dbReference type="Gene3D" id="3.30.1390.20">
    <property type="entry name" value="Ribosomal protein L30, ferredoxin-like fold domain"/>
    <property type="match status" value="2"/>
</dbReference>
<dbReference type="InterPro" id="IPR039699">
    <property type="entry name" value="Ribosomal_uL30"/>
</dbReference>
<keyword evidence="3" id="KW-0687">Ribonucleoprotein</keyword>
<dbReference type="SUPFAM" id="SSF55129">
    <property type="entry name" value="Ribosomal protein L30p/L7e"/>
    <property type="match status" value="1"/>
</dbReference>
<dbReference type="Pfam" id="PF00327">
    <property type="entry name" value="Ribosomal_L30"/>
    <property type="match status" value="1"/>
</dbReference>
<name>A0A2N9G902_FAGSY</name>
<dbReference type="AlphaFoldDB" id="A0A2N9G902"/>
<dbReference type="InterPro" id="IPR035808">
    <property type="entry name" value="Ribosomal_uL30_euk_arc"/>
</dbReference>
<dbReference type="PANTHER" id="PTHR11524:SF36">
    <property type="entry name" value="LARGE RIBOSOMAL SUBUNIT PROTEIN UL30Z"/>
    <property type="match status" value="1"/>
</dbReference>
<dbReference type="GO" id="GO:0003723">
    <property type="term" value="F:RNA binding"/>
    <property type="evidence" value="ECO:0007669"/>
    <property type="project" value="InterPro"/>
</dbReference>
<evidence type="ECO:0000259" key="5">
    <source>
        <dbReference type="Pfam" id="PF08079"/>
    </source>
</evidence>
<evidence type="ECO:0000313" key="6">
    <source>
        <dbReference type="EMBL" id="SPC95950.1"/>
    </source>
</evidence>
<dbReference type="EMBL" id="OIVN01001622">
    <property type="protein sequence ID" value="SPC95950.1"/>
    <property type="molecule type" value="Genomic_DNA"/>
</dbReference>
<sequence length="265" mass="31180">MAEEEAQALTYIPEVILKKRKSNEEWALKRKAQYEERQSIIKKRAKQDFIRMPEDFIKQYRTRELDLIKMKQRVKRKRTDIAVNSKLLFVLRINGKKEMHPRTKKLLYNLRLRSIFGGVFVIANEWIIQKLKKVEPYVTYGYPNLKNVRELIYKKGFLKKDKQRVPLTDNNIIEQALGQYDIICIEDIVHEIATVGPHFKEVTSFLWPFSLNKPEDGLQGTKTVYKQGGDAGNREDHINELLSLRIECDFILLRNSCQQKPGDEG</sequence>
<protein>
    <recommendedName>
        <fullName evidence="7">Ribosomal protein L30 ferredoxin-like fold domain-containing protein</fullName>
    </recommendedName>
</protein>
<feature type="domain" description="Large ribosomal subunit protein uL30 N-terminal eukaryotes" evidence="5">
    <location>
        <begin position="12"/>
        <end position="77"/>
    </location>
</feature>
<dbReference type="NCBIfam" id="TIGR01310">
    <property type="entry name" value="uL30_euk"/>
    <property type="match status" value="1"/>
</dbReference>
<dbReference type="InterPro" id="IPR016082">
    <property type="entry name" value="Ribosomal_uL30_ferredoxin-like"/>
</dbReference>
<evidence type="ECO:0008006" key="7">
    <source>
        <dbReference type="Google" id="ProtNLM"/>
    </source>
</evidence>
<accession>A0A2N9G902</accession>
<evidence type="ECO:0000256" key="3">
    <source>
        <dbReference type="ARBA" id="ARBA00023274"/>
    </source>
</evidence>
<evidence type="ECO:0000259" key="4">
    <source>
        <dbReference type="Pfam" id="PF00327"/>
    </source>
</evidence>
<gene>
    <name evidence="6" type="ORF">FSB_LOCUS23832</name>
</gene>
<proteinExistence type="inferred from homology"/>
<keyword evidence="2" id="KW-0689">Ribosomal protein</keyword>
<dbReference type="GO" id="GO:0022625">
    <property type="term" value="C:cytosolic large ribosomal subunit"/>
    <property type="evidence" value="ECO:0007669"/>
    <property type="project" value="TreeGrafter"/>
</dbReference>
<evidence type="ECO:0000256" key="1">
    <source>
        <dbReference type="ARBA" id="ARBA00007594"/>
    </source>
</evidence>
<dbReference type="GO" id="GO:0000463">
    <property type="term" value="P:maturation of LSU-rRNA from tricistronic rRNA transcript (SSU-rRNA, 5.8S rRNA, LSU-rRNA)"/>
    <property type="evidence" value="ECO:0007669"/>
    <property type="project" value="TreeGrafter"/>
</dbReference>
<dbReference type="PANTHER" id="PTHR11524">
    <property type="entry name" value="60S RIBOSOMAL PROTEIN L7"/>
    <property type="match status" value="1"/>
</dbReference>
<organism evidence="6">
    <name type="scientific">Fagus sylvatica</name>
    <name type="common">Beechnut</name>
    <dbReference type="NCBI Taxonomy" id="28930"/>
    <lineage>
        <taxon>Eukaryota</taxon>
        <taxon>Viridiplantae</taxon>
        <taxon>Streptophyta</taxon>
        <taxon>Embryophyta</taxon>
        <taxon>Tracheophyta</taxon>
        <taxon>Spermatophyta</taxon>
        <taxon>Magnoliopsida</taxon>
        <taxon>eudicotyledons</taxon>
        <taxon>Gunneridae</taxon>
        <taxon>Pentapetalae</taxon>
        <taxon>rosids</taxon>
        <taxon>fabids</taxon>
        <taxon>Fagales</taxon>
        <taxon>Fagaceae</taxon>
        <taxon>Fagus</taxon>
    </lineage>
</organism>
<comment type="similarity">
    <text evidence="1">Belongs to the universal ribosomal protein uL30 family.</text>
</comment>
<dbReference type="InterPro" id="IPR036919">
    <property type="entry name" value="Ribo_uL30_ferredoxin-like_sf"/>
</dbReference>
<feature type="domain" description="Large ribosomal subunit protein uL30-like ferredoxin-like fold" evidence="4">
    <location>
        <begin position="88"/>
        <end position="138"/>
    </location>
</feature>
<dbReference type="GO" id="GO:0003735">
    <property type="term" value="F:structural constituent of ribosome"/>
    <property type="evidence" value="ECO:0007669"/>
    <property type="project" value="TreeGrafter"/>
</dbReference>
<dbReference type="CDD" id="cd01657">
    <property type="entry name" value="Ribosomal_L7_archeal_euk"/>
    <property type="match status" value="1"/>
</dbReference>
<dbReference type="InterPro" id="IPR012988">
    <property type="entry name" value="Ribosomal_uL30_N_euk"/>
</dbReference>
<reference evidence="6" key="1">
    <citation type="submission" date="2018-02" db="EMBL/GenBank/DDBJ databases">
        <authorList>
            <person name="Cohen D.B."/>
            <person name="Kent A.D."/>
        </authorList>
    </citation>
    <scope>NUCLEOTIDE SEQUENCE</scope>
</reference>
<dbReference type="InterPro" id="IPR005998">
    <property type="entry name" value="Ribosomal_uL30_euk"/>
</dbReference>